<dbReference type="PRINTS" id="PR00081">
    <property type="entry name" value="GDHRDH"/>
</dbReference>
<keyword evidence="2" id="KW-1185">Reference proteome</keyword>
<evidence type="ECO:0000313" key="2">
    <source>
        <dbReference type="Proteomes" id="UP001596915"/>
    </source>
</evidence>
<dbReference type="PRINTS" id="PR00080">
    <property type="entry name" value="SDRFAMILY"/>
</dbReference>
<dbReference type="PANTHER" id="PTHR42820:SF1">
    <property type="entry name" value="SHORT-CHAIN DEHYDROGENASE_REDUCTASE FAMILY PROTEIN"/>
    <property type="match status" value="1"/>
</dbReference>
<dbReference type="Proteomes" id="UP001596915">
    <property type="component" value="Unassembled WGS sequence"/>
</dbReference>
<name>A0ABW2WR17_9ACTN</name>
<reference evidence="2" key="1">
    <citation type="journal article" date="2019" name="Int. J. Syst. Evol. Microbiol.">
        <title>The Global Catalogue of Microorganisms (GCM) 10K type strain sequencing project: providing services to taxonomists for standard genome sequencing and annotation.</title>
        <authorList>
            <consortium name="The Broad Institute Genomics Platform"/>
            <consortium name="The Broad Institute Genome Sequencing Center for Infectious Disease"/>
            <person name="Wu L."/>
            <person name="Ma J."/>
        </authorList>
    </citation>
    <scope>NUCLEOTIDE SEQUENCE [LARGE SCALE GENOMIC DNA]</scope>
    <source>
        <strain evidence="2">JCM 12607</strain>
    </source>
</reference>
<keyword evidence="1" id="KW-0560">Oxidoreductase</keyword>
<dbReference type="SUPFAM" id="SSF51735">
    <property type="entry name" value="NAD(P)-binding Rossmann-fold domains"/>
    <property type="match status" value="1"/>
</dbReference>
<organism evidence="1 2">
    <name type="scientific">Streptomyces sanglieri</name>
    <dbReference type="NCBI Taxonomy" id="193460"/>
    <lineage>
        <taxon>Bacteria</taxon>
        <taxon>Bacillati</taxon>
        <taxon>Actinomycetota</taxon>
        <taxon>Actinomycetes</taxon>
        <taxon>Kitasatosporales</taxon>
        <taxon>Streptomycetaceae</taxon>
        <taxon>Streptomyces</taxon>
    </lineage>
</organism>
<dbReference type="CDD" id="cd05233">
    <property type="entry name" value="SDR_c"/>
    <property type="match status" value="1"/>
</dbReference>
<proteinExistence type="predicted"/>
<sequence length="263" mass="27611">MNDRTPSAHNTGLLTDRTVMITGASSGIGEAAARLFASEGAAVVLMARREDRLKDLTHEIEASGGQAACSVGDVTRADDVERAVATAIERFGRLDGAFNNAGYAGSTFGRSHELPEEDFDRIMDVNVRGTWNCLRRQIPVMLDAGHGTIVNTASSAGLIATGAPSPYVAAKHAVLGLTKATAAEYGAYGIRVNSLIVGTTRTEMINAAVTANPALEEAFVARQIQKRMAEPQEVAEAALWLLSDRSSFATGSHVAVDGGILAI</sequence>
<dbReference type="GO" id="GO:0016491">
    <property type="term" value="F:oxidoreductase activity"/>
    <property type="evidence" value="ECO:0007669"/>
    <property type="project" value="UniProtKB-KW"/>
</dbReference>
<dbReference type="Gene3D" id="3.40.50.720">
    <property type="entry name" value="NAD(P)-binding Rossmann-like Domain"/>
    <property type="match status" value="1"/>
</dbReference>
<dbReference type="EC" id="1.1.1.-" evidence="1"/>
<evidence type="ECO:0000313" key="1">
    <source>
        <dbReference type="EMBL" id="MFD0622816.1"/>
    </source>
</evidence>
<dbReference type="InterPro" id="IPR002347">
    <property type="entry name" value="SDR_fam"/>
</dbReference>
<protein>
    <submittedName>
        <fullName evidence="1">SDR family NAD(P)-dependent oxidoreductase</fullName>
        <ecNumber evidence="1">1.1.1.-</ecNumber>
    </submittedName>
</protein>
<accession>A0ABW2WR17</accession>
<gene>
    <name evidence="1" type="ORF">ACFQ2K_08255</name>
</gene>
<dbReference type="InterPro" id="IPR036291">
    <property type="entry name" value="NAD(P)-bd_dom_sf"/>
</dbReference>
<dbReference type="NCBIfam" id="NF005559">
    <property type="entry name" value="PRK07231.1"/>
    <property type="match status" value="1"/>
</dbReference>
<dbReference type="PANTHER" id="PTHR42820">
    <property type="entry name" value="SHORT-CHAIN DEHYDROGENASE REDUCTASE"/>
    <property type="match status" value="1"/>
</dbReference>
<dbReference type="Pfam" id="PF13561">
    <property type="entry name" value="adh_short_C2"/>
    <property type="match status" value="1"/>
</dbReference>
<comment type="caution">
    <text evidence="1">The sequence shown here is derived from an EMBL/GenBank/DDBJ whole genome shotgun (WGS) entry which is preliminary data.</text>
</comment>
<dbReference type="EMBL" id="JBHTGL010000008">
    <property type="protein sequence ID" value="MFD0622816.1"/>
    <property type="molecule type" value="Genomic_DNA"/>
</dbReference>